<keyword evidence="1" id="KW-0472">Membrane</keyword>
<name>A0ABN6Q6L0_NOSCO</name>
<reference evidence="2" key="1">
    <citation type="submission" date="2022-04" db="EMBL/GenBank/DDBJ databases">
        <title>Complete genome sequence of a cyanobacterium, Nostoc sp. SO-36, isolated in Antarctica.</title>
        <authorList>
            <person name="Kanesaki Y."/>
            <person name="Effendi D."/>
            <person name="Sakamoto T."/>
            <person name="Ohtani S."/>
            <person name="Awai K."/>
        </authorList>
    </citation>
    <scope>NUCLEOTIDE SEQUENCE</scope>
    <source>
        <strain evidence="2">SO-36</strain>
    </source>
</reference>
<organism evidence="2 3">
    <name type="scientific">Nostoc cf. commune SO-36</name>
    <dbReference type="NCBI Taxonomy" id="449208"/>
    <lineage>
        <taxon>Bacteria</taxon>
        <taxon>Bacillati</taxon>
        <taxon>Cyanobacteriota</taxon>
        <taxon>Cyanophyceae</taxon>
        <taxon>Nostocales</taxon>
        <taxon>Nostocaceae</taxon>
        <taxon>Nostoc</taxon>
    </lineage>
</organism>
<evidence type="ECO:0000313" key="3">
    <source>
        <dbReference type="Proteomes" id="UP001055453"/>
    </source>
</evidence>
<protein>
    <submittedName>
        <fullName evidence="2">Uncharacterized protein</fullName>
    </submittedName>
</protein>
<keyword evidence="1" id="KW-0812">Transmembrane</keyword>
<keyword evidence="1" id="KW-1133">Transmembrane helix</keyword>
<proteinExistence type="predicted"/>
<evidence type="ECO:0000256" key="1">
    <source>
        <dbReference type="SAM" id="Phobius"/>
    </source>
</evidence>
<accession>A0ABN6Q6L0</accession>
<sequence length="72" mass="8148">MPLFFLIPLCTALITAYLFKKSTDEIAYLAGMFTAISLILTLILAPWQIQFGLLIIVFVITNKLLQKNESKQ</sequence>
<dbReference type="EMBL" id="AP025732">
    <property type="protein sequence ID" value="BDI17999.1"/>
    <property type="molecule type" value="Genomic_DNA"/>
</dbReference>
<keyword evidence="3" id="KW-1185">Reference proteome</keyword>
<dbReference type="Proteomes" id="UP001055453">
    <property type="component" value="Chromosome"/>
</dbReference>
<feature type="transmembrane region" description="Helical" evidence="1">
    <location>
        <begin position="28"/>
        <end position="61"/>
    </location>
</feature>
<evidence type="ECO:0000313" key="2">
    <source>
        <dbReference type="EMBL" id="BDI17999.1"/>
    </source>
</evidence>
<gene>
    <name evidence="2" type="ORF">ANSO36C_38010</name>
</gene>